<feature type="region of interest" description="Disordered" evidence="1">
    <location>
        <begin position="1"/>
        <end position="22"/>
    </location>
</feature>
<dbReference type="OrthoDB" id="2155261at2759"/>
<dbReference type="Gene3D" id="1.25.10.10">
    <property type="entry name" value="Leucine-rich Repeat Variant"/>
    <property type="match status" value="1"/>
</dbReference>
<dbReference type="Pfam" id="PF06371">
    <property type="entry name" value="Drf_GBD"/>
    <property type="match status" value="1"/>
</dbReference>
<feature type="compositionally biased region" description="Polar residues" evidence="1">
    <location>
        <begin position="145"/>
        <end position="171"/>
    </location>
</feature>
<feature type="compositionally biased region" description="Low complexity" evidence="1">
    <location>
        <begin position="7"/>
        <end position="22"/>
    </location>
</feature>
<dbReference type="GO" id="GO:0030036">
    <property type="term" value="P:actin cytoskeleton organization"/>
    <property type="evidence" value="ECO:0007669"/>
    <property type="project" value="InterPro"/>
</dbReference>
<sequence>MLPQFLSSSTSNSDPASNDSSSKLNLSAIASKILTGVTQTTPEIARNRWSHTPNQPGQSNHHHHHQRIDKSNLNVEASSRCVTASAFAAAKQERAAIRQQLPAGHNQNQHPNFHPKLPSNRPLSTLLSQSPHSASPAQTHFGLDNLNQVNNHSPIRSKKSSAPPSILNSFNQQDPQLSQLMADSSYPQSKENEPPLDLVKKNLINLSRFIKPTNSDSLLALTSNNNQSNKIKSNHQAIDHHQSRAINRPSELLLDNSQAISQPSTEQKPLPARIENDNSIREIYLAQAVDHNGRIENEKQRVDREFEKLLDSMQITDAIRTKMNALDHPVKSAMLKSSTLPNLAKMLGHEIQVEPIDESKVEGSAWWAMYLKSHNFRELLSTDLKRLRVALRTQPPAWTRDFVGFGGYLALLKRLKELLEIEWREEQHDDQVLYEILRCFKALLLTEPGRDALGSRTPDPFIQLTGLLYSEKKPGDLSSRQTLLEILQGCFAIDGTRPKKLDWNALISLDGPRRNLENEETDSAHMFVRKLLMGPPDQKKEQLVEFVAVTHRSRPFKTFVGEFVGVLMDYFWVFCHSENQFWDLKLIDEEKLEAPKVPSGMTGGVEYEAMSYCTAMMKLLNQLIKTSDDDEEAIRIHAELFESGFERCLITLRKSSTAYYPMVHLEIARYLELGIKNRFEFPFSIKRHFLNYPPLN</sequence>
<feature type="compositionally biased region" description="Polar residues" evidence="1">
    <location>
        <begin position="50"/>
        <end position="59"/>
    </location>
</feature>
<dbReference type="GO" id="GO:0031267">
    <property type="term" value="F:small GTPase binding"/>
    <property type="evidence" value="ECO:0007669"/>
    <property type="project" value="InterPro"/>
</dbReference>
<keyword evidence="4" id="KW-1185">Reference proteome</keyword>
<dbReference type="AlphaFoldDB" id="A0A9Q3FIZ3"/>
<evidence type="ECO:0000313" key="4">
    <source>
        <dbReference type="Proteomes" id="UP000765509"/>
    </source>
</evidence>
<feature type="compositionally biased region" description="Polar residues" evidence="1">
    <location>
        <begin position="121"/>
        <end position="138"/>
    </location>
</feature>
<organism evidence="3 4">
    <name type="scientific">Austropuccinia psidii MF-1</name>
    <dbReference type="NCBI Taxonomy" id="1389203"/>
    <lineage>
        <taxon>Eukaryota</taxon>
        <taxon>Fungi</taxon>
        <taxon>Dikarya</taxon>
        <taxon>Basidiomycota</taxon>
        <taxon>Pucciniomycotina</taxon>
        <taxon>Pucciniomycetes</taxon>
        <taxon>Pucciniales</taxon>
        <taxon>Sphaerophragmiaceae</taxon>
        <taxon>Austropuccinia</taxon>
    </lineage>
</organism>
<reference evidence="3" key="1">
    <citation type="submission" date="2021-03" db="EMBL/GenBank/DDBJ databases">
        <title>Draft genome sequence of rust myrtle Austropuccinia psidii MF-1, a brazilian biotype.</title>
        <authorList>
            <person name="Quecine M.C."/>
            <person name="Pachon D.M.R."/>
            <person name="Bonatelli M.L."/>
            <person name="Correr F.H."/>
            <person name="Franceschini L.M."/>
            <person name="Leite T.F."/>
            <person name="Margarido G.R.A."/>
            <person name="Almeida C.A."/>
            <person name="Ferrarezi J.A."/>
            <person name="Labate C.A."/>
        </authorList>
    </citation>
    <scope>NUCLEOTIDE SEQUENCE</scope>
    <source>
        <strain evidence="3">MF-1</strain>
    </source>
</reference>
<feature type="region of interest" description="Disordered" evidence="1">
    <location>
        <begin position="104"/>
        <end position="171"/>
    </location>
</feature>
<dbReference type="Proteomes" id="UP000765509">
    <property type="component" value="Unassembled WGS sequence"/>
</dbReference>
<dbReference type="InterPro" id="IPR016024">
    <property type="entry name" value="ARM-type_fold"/>
</dbReference>
<dbReference type="EMBL" id="AVOT02042486">
    <property type="protein sequence ID" value="MBW0537887.1"/>
    <property type="molecule type" value="Genomic_DNA"/>
</dbReference>
<proteinExistence type="predicted"/>
<feature type="region of interest" description="Disordered" evidence="1">
    <location>
        <begin position="47"/>
        <end position="69"/>
    </location>
</feature>
<evidence type="ECO:0000256" key="1">
    <source>
        <dbReference type="SAM" id="MobiDB-lite"/>
    </source>
</evidence>
<dbReference type="InterPro" id="IPR051661">
    <property type="entry name" value="Actin_filament_regulator"/>
</dbReference>
<accession>A0A9Q3FIZ3</accession>
<dbReference type="PANTHER" id="PTHR47102:SF2">
    <property type="entry name" value="PROTEIN BNI1"/>
    <property type="match status" value="1"/>
</dbReference>
<dbReference type="SUPFAM" id="SSF48371">
    <property type="entry name" value="ARM repeat"/>
    <property type="match status" value="1"/>
</dbReference>
<dbReference type="InterPro" id="IPR011989">
    <property type="entry name" value="ARM-like"/>
</dbReference>
<dbReference type="InterPro" id="IPR010473">
    <property type="entry name" value="GTPase-bd"/>
</dbReference>
<protein>
    <recommendedName>
        <fullName evidence="2">Formin GTPase-binding domain-containing protein</fullName>
    </recommendedName>
</protein>
<gene>
    <name evidence="3" type="ORF">O181_077602</name>
</gene>
<evidence type="ECO:0000259" key="2">
    <source>
        <dbReference type="SMART" id="SM01140"/>
    </source>
</evidence>
<dbReference type="PANTHER" id="PTHR47102">
    <property type="entry name" value="PROTEIN BNI1"/>
    <property type="match status" value="1"/>
</dbReference>
<evidence type="ECO:0000313" key="3">
    <source>
        <dbReference type="EMBL" id="MBW0537887.1"/>
    </source>
</evidence>
<dbReference type="GO" id="GO:0003779">
    <property type="term" value="F:actin binding"/>
    <property type="evidence" value="ECO:0007669"/>
    <property type="project" value="InterPro"/>
</dbReference>
<dbReference type="SMART" id="SM01140">
    <property type="entry name" value="Drf_GBD"/>
    <property type="match status" value="1"/>
</dbReference>
<feature type="domain" description="Formin GTPase-binding" evidence="2">
    <location>
        <begin position="292"/>
        <end position="492"/>
    </location>
</feature>
<comment type="caution">
    <text evidence="3">The sequence shown here is derived from an EMBL/GenBank/DDBJ whole genome shotgun (WGS) entry which is preliminary data.</text>
</comment>
<name>A0A9Q3FIZ3_9BASI</name>